<evidence type="ECO:0000256" key="7">
    <source>
        <dbReference type="ARBA" id="ARBA00023136"/>
    </source>
</evidence>
<evidence type="ECO:0000313" key="10">
    <source>
        <dbReference type="Proteomes" id="UP000694843"/>
    </source>
</evidence>
<dbReference type="GeneID" id="108674702"/>
<dbReference type="KEGG" id="hazt:108674702"/>
<dbReference type="RefSeq" id="XP_018018157.1">
    <property type="nucleotide sequence ID" value="XM_018162668.2"/>
</dbReference>
<gene>
    <name evidence="11" type="primary">LOC108674702</name>
</gene>
<keyword evidence="8 9" id="KW-0325">Glycoprotein</keyword>
<accession>A0A8B7NWP6</accession>
<dbReference type="PANTHER" id="PTHR12137:SF54">
    <property type="entry name" value="CARBOHYDRATE SULFOTRANSFERASE"/>
    <property type="match status" value="1"/>
</dbReference>
<evidence type="ECO:0000256" key="8">
    <source>
        <dbReference type="ARBA" id="ARBA00023180"/>
    </source>
</evidence>
<dbReference type="InterPro" id="IPR018011">
    <property type="entry name" value="Carb_sulfotrans_8-10"/>
</dbReference>
<dbReference type="Pfam" id="PF03567">
    <property type="entry name" value="Sulfotransfer_2"/>
    <property type="match status" value="1"/>
</dbReference>
<dbReference type="GO" id="GO:0016051">
    <property type="term" value="P:carbohydrate biosynthetic process"/>
    <property type="evidence" value="ECO:0007669"/>
    <property type="project" value="InterPro"/>
</dbReference>
<keyword evidence="7" id="KW-0472">Membrane</keyword>
<dbReference type="InterPro" id="IPR005331">
    <property type="entry name" value="Sulfotransferase"/>
</dbReference>
<sequence length="316" mass="36397">MLVRAQRLVTAEEWCASRALPSTPVNDSWVLVSSQHGIAYCQLEKTGSSTMLTFLLEINGQRTKFRSNDDLHHTASRLFKQLGDDRVLLAHRLFSYVQVRHPFTRLVSCYCGKVLEKRLAFVLMFRNFSRLRDRRTEDIVKLEIPQYRFSRDAQGISSFTIISPPGKENFMTKFTDLDLPMDGSMPSFREFAVEVAVEILKCGTNQTCRTAVHASYGRQVDHCDPCEWSFDFLMKIETIGEDFPLLRRLVGHPKLQDSEAGPTIEAASEERRVNGRIAECRSTEHYLLQLSSVELDLVYTAFYEDFQMFGYEPFVF</sequence>
<keyword evidence="9" id="KW-0119">Carbohydrate metabolism</keyword>
<reference evidence="11" key="1">
    <citation type="submission" date="2025-08" db="UniProtKB">
        <authorList>
            <consortium name="RefSeq"/>
        </authorList>
    </citation>
    <scope>IDENTIFICATION</scope>
    <source>
        <tissue evidence="11">Whole organism</tissue>
    </source>
</reference>
<comment type="similarity">
    <text evidence="2 9">Belongs to the sulfotransferase 2 family.</text>
</comment>
<evidence type="ECO:0000256" key="6">
    <source>
        <dbReference type="ARBA" id="ARBA00023034"/>
    </source>
</evidence>
<keyword evidence="10" id="KW-1185">Reference proteome</keyword>
<evidence type="ECO:0000256" key="9">
    <source>
        <dbReference type="RuleBase" id="RU364020"/>
    </source>
</evidence>
<keyword evidence="9" id="KW-0735">Signal-anchor</keyword>
<dbReference type="OrthoDB" id="6352244at2759"/>
<evidence type="ECO:0000256" key="3">
    <source>
        <dbReference type="ARBA" id="ARBA00022679"/>
    </source>
</evidence>
<dbReference type="PANTHER" id="PTHR12137">
    <property type="entry name" value="CARBOHYDRATE SULFOTRANSFERASE"/>
    <property type="match status" value="1"/>
</dbReference>
<dbReference type="Proteomes" id="UP000694843">
    <property type="component" value="Unplaced"/>
</dbReference>
<keyword evidence="5" id="KW-1133">Transmembrane helix</keyword>
<keyword evidence="6 9" id="KW-0333">Golgi apparatus</keyword>
<evidence type="ECO:0000256" key="4">
    <source>
        <dbReference type="ARBA" id="ARBA00022692"/>
    </source>
</evidence>
<evidence type="ECO:0000313" key="11">
    <source>
        <dbReference type="RefSeq" id="XP_018018157.1"/>
    </source>
</evidence>
<evidence type="ECO:0000256" key="5">
    <source>
        <dbReference type="ARBA" id="ARBA00022989"/>
    </source>
</evidence>
<dbReference type="EC" id="2.8.2.-" evidence="9"/>
<name>A0A8B7NWP6_HYAAZ</name>
<organism evidence="10 11">
    <name type="scientific">Hyalella azteca</name>
    <name type="common">Amphipod</name>
    <dbReference type="NCBI Taxonomy" id="294128"/>
    <lineage>
        <taxon>Eukaryota</taxon>
        <taxon>Metazoa</taxon>
        <taxon>Ecdysozoa</taxon>
        <taxon>Arthropoda</taxon>
        <taxon>Crustacea</taxon>
        <taxon>Multicrustacea</taxon>
        <taxon>Malacostraca</taxon>
        <taxon>Eumalacostraca</taxon>
        <taxon>Peracarida</taxon>
        <taxon>Amphipoda</taxon>
        <taxon>Senticaudata</taxon>
        <taxon>Talitrida</taxon>
        <taxon>Talitroidea</taxon>
        <taxon>Hyalellidae</taxon>
        <taxon>Hyalella</taxon>
    </lineage>
</organism>
<dbReference type="AlphaFoldDB" id="A0A8B7NWP6"/>
<proteinExistence type="inferred from homology"/>
<protein>
    <recommendedName>
        <fullName evidence="9">Carbohydrate sulfotransferase</fullName>
        <ecNumber evidence="9">2.8.2.-</ecNumber>
    </recommendedName>
</protein>
<evidence type="ECO:0000256" key="2">
    <source>
        <dbReference type="ARBA" id="ARBA00006339"/>
    </source>
</evidence>
<keyword evidence="4" id="KW-0812">Transmembrane</keyword>
<comment type="subcellular location">
    <subcellularLocation>
        <location evidence="1 9">Golgi apparatus membrane</location>
        <topology evidence="1 9">Single-pass type II membrane protein</topology>
    </subcellularLocation>
</comment>
<dbReference type="GO" id="GO:0000139">
    <property type="term" value="C:Golgi membrane"/>
    <property type="evidence" value="ECO:0007669"/>
    <property type="project" value="UniProtKB-SubCell"/>
</dbReference>
<dbReference type="GO" id="GO:0008146">
    <property type="term" value="F:sulfotransferase activity"/>
    <property type="evidence" value="ECO:0007669"/>
    <property type="project" value="InterPro"/>
</dbReference>
<evidence type="ECO:0000256" key="1">
    <source>
        <dbReference type="ARBA" id="ARBA00004323"/>
    </source>
</evidence>
<keyword evidence="3 9" id="KW-0808">Transferase</keyword>